<proteinExistence type="predicted"/>
<organism evidence="1 2">
    <name type="scientific">Cellulophaga algicola (strain DSM 14237 / IC166 / ACAM 630)</name>
    <dbReference type="NCBI Taxonomy" id="688270"/>
    <lineage>
        <taxon>Bacteria</taxon>
        <taxon>Pseudomonadati</taxon>
        <taxon>Bacteroidota</taxon>
        <taxon>Flavobacteriia</taxon>
        <taxon>Flavobacteriales</taxon>
        <taxon>Flavobacteriaceae</taxon>
        <taxon>Cellulophaga</taxon>
    </lineage>
</organism>
<evidence type="ECO:0000313" key="2">
    <source>
        <dbReference type="Proteomes" id="UP000008634"/>
    </source>
</evidence>
<dbReference type="STRING" id="688270.Celal_2998"/>
<dbReference type="HOGENOM" id="CLU_2697861_0_0_10"/>
<dbReference type="InterPro" id="IPR047677">
    <property type="entry name" value="GDCCVxC"/>
</dbReference>
<dbReference type="KEGG" id="cao:Celal_2998"/>
<dbReference type="Proteomes" id="UP000008634">
    <property type="component" value="Chromosome"/>
</dbReference>
<evidence type="ECO:0000313" key="1">
    <source>
        <dbReference type="EMBL" id="ADV50273.1"/>
    </source>
</evidence>
<dbReference type="NCBIfam" id="NF041374">
    <property type="entry name" value="GDCCVxC"/>
    <property type="match status" value="1"/>
</dbReference>
<sequence>MSKINREAVLNCPVCGSKYKQKMPQIGKHINSKCVSCNTVFGINNTNDCCVYCTYSDVLCPKTQKKIKNSQRK</sequence>
<dbReference type="RefSeq" id="WP_013551736.1">
    <property type="nucleotide sequence ID" value="NC_014934.1"/>
</dbReference>
<gene>
    <name evidence="1" type="ordered locus">Celal_2998</name>
</gene>
<dbReference type="AlphaFoldDB" id="E6XEI3"/>
<dbReference type="eggNOG" id="ENOG502ZTDD">
    <property type="taxonomic scope" value="Bacteria"/>
</dbReference>
<dbReference type="EMBL" id="CP002453">
    <property type="protein sequence ID" value="ADV50273.1"/>
    <property type="molecule type" value="Genomic_DNA"/>
</dbReference>
<name>E6XEI3_CELAD</name>
<keyword evidence="2" id="KW-1185">Reference proteome</keyword>
<accession>E6XEI3</accession>
<protein>
    <submittedName>
        <fullName evidence="1">Uncharacterized protein</fullName>
    </submittedName>
</protein>
<reference evidence="1 2" key="1">
    <citation type="journal article" date="2010" name="Stand. Genomic Sci.">
        <title>Complete genome sequence of Cellulophaga algicola type strain (IC166).</title>
        <authorList>
            <person name="Abt B."/>
            <person name="Lu M."/>
            <person name="Misra M."/>
            <person name="Han C."/>
            <person name="Nolan M."/>
            <person name="Lucas S."/>
            <person name="Hammon N."/>
            <person name="Deshpande S."/>
            <person name="Cheng J.F."/>
            <person name="Tapia R."/>
            <person name="Goodwin L."/>
            <person name="Pitluck S."/>
            <person name="Liolios K."/>
            <person name="Pagani I."/>
            <person name="Ivanova N."/>
            <person name="Mavromatis K."/>
            <person name="Ovchinikova G."/>
            <person name="Pati A."/>
            <person name="Chen A."/>
            <person name="Palaniappan K."/>
            <person name="Land M."/>
            <person name="Hauser L."/>
            <person name="Chang Y.J."/>
            <person name="Jeffries C.D."/>
            <person name="Detter J.C."/>
            <person name="Brambilla E."/>
            <person name="Rohde M."/>
            <person name="Tindall B.J."/>
            <person name="Goker M."/>
            <person name="Woyke T."/>
            <person name="Bristow J."/>
            <person name="Eisen J.A."/>
            <person name="Markowitz V."/>
            <person name="Hugenholtz P."/>
            <person name="Kyrpides N.C."/>
            <person name="Klenk H.P."/>
            <person name="Lapidus A."/>
        </authorList>
    </citation>
    <scope>NUCLEOTIDE SEQUENCE [LARGE SCALE GENOMIC DNA]</scope>
    <source>
        <strain evidence="2">DSM 14237 / IC166 / ACAM 630</strain>
    </source>
</reference>